<dbReference type="PANTHER" id="PTHR42920">
    <property type="entry name" value="OS03G0707200 PROTEIN-RELATED"/>
    <property type="match status" value="1"/>
</dbReference>
<keyword evidence="4 6" id="KW-1133">Transmembrane helix</keyword>
<keyword evidence="3 6" id="KW-0812">Transmembrane</keyword>
<feature type="transmembrane region" description="Helical" evidence="6">
    <location>
        <begin position="232"/>
        <end position="255"/>
    </location>
</feature>
<evidence type="ECO:0000256" key="1">
    <source>
        <dbReference type="ARBA" id="ARBA00004651"/>
    </source>
</evidence>
<dbReference type="Proteomes" id="UP000244906">
    <property type="component" value="Unassembled WGS sequence"/>
</dbReference>
<feature type="transmembrane region" description="Helical" evidence="6">
    <location>
        <begin position="165"/>
        <end position="189"/>
    </location>
</feature>
<feature type="transmembrane region" description="Helical" evidence="6">
    <location>
        <begin position="201"/>
        <end position="220"/>
    </location>
</feature>
<proteinExistence type="predicted"/>
<comment type="caution">
    <text evidence="8">The sequence shown here is derived from an EMBL/GenBank/DDBJ whole genome shotgun (WGS) entry which is preliminary data.</text>
</comment>
<dbReference type="PANTHER" id="PTHR42920:SF5">
    <property type="entry name" value="EAMA DOMAIN-CONTAINING PROTEIN"/>
    <property type="match status" value="1"/>
</dbReference>
<dbReference type="InterPro" id="IPR051258">
    <property type="entry name" value="Diverse_Substrate_Transporter"/>
</dbReference>
<name>A0A2V1H0S2_9GAMM</name>
<protein>
    <submittedName>
        <fullName evidence="8">EamA/RhaT family transporter</fullName>
    </submittedName>
</protein>
<feature type="transmembrane region" description="Helical" evidence="6">
    <location>
        <begin position="118"/>
        <end position="135"/>
    </location>
</feature>
<dbReference type="InterPro" id="IPR000620">
    <property type="entry name" value="EamA_dom"/>
</dbReference>
<feature type="transmembrane region" description="Helical" evidence="6">
    <location>
        <begin position="142"/>
        <end position="159"/>
    </location>
</feature>
<sequence length="311" mass="34478">MDTTKPPQDQRTTDQLYKQGIILGLLGTLFFSFKPIIIKLSYLENADIYTPETILFLRMIFALPIFLLIARKNFKTSSQLLTPKILALGLLIGLPGYWLASWLDFKGLELISAQLERLILFSYPLMVALLAKIIWRQKLDKYFWIALIICYSGIAILFSQELHSIGAQAITGGFYIFASAISFSCYLIASKPLITRLGSGLFTSLAMIGSSVAIISHFFLVTPFQKVLEIPINTTSLLIGGGLSIFCTVIPAYLVSRSIELIGPAKLAGINMTGPVITSMLAVFLLNEHFSMYHVIALIMVTYGAFLLSKK</sequence>
<dbReference type="InterPro" id="IPR037185">
    <property type="entry name" value="EmrE-like"/>
</dbReference>
<dbReference type="AlphaFoldDB" id="A0A2V1H0S2"/>
<dbReference type="GO" id="GO:0005886">
    <property type="term" value="C:plasma membrane"/>
    <property type="evidence" value="ECO:0007669"/>
    <property type="project" value="UniProtKB-SubCell"/>
</dbReference>
<gene>
    <name evidence="8" type="ORF">DC094_04340</name>
</gene>
<feature type="transmembrane region" description="Helical" evidence="6">
    <location>
        <begin position="267"/>
        <end position="286"/>
    </location>
</feature>
<dbReference type="EMBL" id="QDDL01000001">
    <property type="protein sequence ID" value="PVZ72249.1"/>
    <property type="molecule type" value="Genomic_DNA"/>
</dbReference>
<feature type="transmembrane region" description="Helical" evidence="6">
    <location>
        <begin position="21"/>
        <end position="42"/>
    </location>
</feature>
<organism evidence="8 9">
    <name type="scientific">Pelagibaculum spongiae</name>
    <dbReference type="NCBI Taxonomy" id="2080658"/>
    <lineage>
        <taxon>Bacteria</taxon>
        <taxon>Pseudomonadati</taxon>
        <taxon>Pseudomonadota</taxon>
        <taxon>Gammaproteobacteria</taxon>
        <taxon>Oceanospirillales</taxon>
        <taxon>Pelagibaculum</taxon>
    </lineage>
</organism>
<feature type="transmembrane region" description="Helical" evidence="6">
    <location>
        <begin position="81"/>
        <end position="98"/>
    </location>
</feature>
<dbReference type="Pfam" id="PF00892">
    <property type="entry name" value="EamA"/>
    <property type="match status" value="2"/>
</dbReference>
<feature type="transmembrane region" description="Helical" evidence="6">
    <location>
        <begin position="292"/>
        <end position="309"/>
    </location>
</feature>
<feature type="domain" description="EamA" evidence="7">
    <location>
        <begin position="20"/>
        <end position="158"/>
    </location>
</feature>
<accession>A0A2V1H0S2</accession>
<dbReference type="SUPFAM" id="SSF103481">
    <property type="entry name" value="Multidrug resistance efflux transporter EmrE"/>
    <property type="match status" value="2"/>
</dbReference>
<feature type="transmembrane region" description="Helical" evidence="6">
    <location>
        <begin position="48"/>
        <end position="69"/>
    </location>
</feature>
<evidence type="ECO:0000313" key="9">
    <source>
        <dbReference type="Proteomes" id="UP000244906"/>
    </source>
</evidence>
<dbReference type="RefSeq" id="WP_116685835.1">
    <property type="nucleotide sequence ID" value="NZ_CAWNYD010000001.1"/>
</dbReference>
<comment type="subcellular location">
    <subcellularLocation>
        <location evidence="1">Cell membrane</location>
        <topology evidence="1">Multi-pass membrane protein</topology>
    </subcellularLocation>
</comment>
<feature type="domain" description="EamA" evidence="7">
    <location>
        <begin position="172"/>
        <end position="309"/>
    </location>
</feature>
<keyword evidence="5 6" id="KW-0472">Membrane</keyword>
<evidence type="ECO:0000256" key="6">
    <source>
        <dbReference type="SAM" id="Phobius"/>
    </source>
</evidence>
<keyword evidence="9" id="KW-1185">Reference proteome</keyword>
<evidence type="ECO:0000256" key="5">
    <source>
        <dbReference type="ARBA" id="ARBA00023136"/>
    </source>
</evidence>
<evidence type="ECO:0000259" key="7">
    <source>
        <dbReference type="Pfam" id="PF00892"/>
    </source>
</evidence>
<evidence type="ECO:0000256" key="4">
    <source>
        <dbReference type="ARBA" id="ARBA00022989"/>
    </source>
</evidence>
<evidence type="ECO:0000256" key="2">
    <source>
        <dbReference type="ARBA" id="ARBA00022475"/>
    </source>
</evidence>
<evidence type="ECO:0000256" key="3">
    <source>
        <dbReference type="ARBA" id="ARBA00022692"/>
    </source>
</evidence>
<reference evidence="8 9" key="1">
    <citation type="submission" date="2018-04" db="EMBL/GenBank/DDBJ databases">
        <title>Thalassorhabdus spongiae gen. nov., sp. nov., isolated from a marine sponge in South-West Iceland.</title>
        <authorList>
            <person name="Knobloch S."/>
            <person name="Daussin A."/>
            <person name="Johannsson R."/>
            <person name="Marteinsson V.T."/>
        </authorList>
    </citation>
    <scope>NUCLEOTIDE SEQUENCE [LARGE SCALE GENOMIC DNA]</scope>
    <source>
        <strain evidence="8 9">Hp12</strain>
    </source>
</reference>
<dbReference type="OrthoDB" id="9813617at2"/>
<keyword evidence="2" id="KW-1003">Cell membrane</keyword>
<evidence type="ECO:0000313" key="8">
    <source>
        <dbReference type="EMBL" id="PVZ72249.1"/>
    </source>
</evidence>